<proteinExistence type="predicted"/>
<comment type="caution">
    <text evidence="2">The sequence shown here is derived from an EMBL/GenBank/DDBJ whole genome shotgun (WGS) entry which is preliminary data.</text>
</comment>
<accession>A0A820IZJ1</accession>
<evidence type="ECO:0000256" key="1">
    <source>
        <dbReference type="SAM" id="MobiDB-lite"/>
    </source>
</evidence>
<sequence length="158" mass="18769">KSLRALPNGPKKVDNSPFVNKTKPINDTKSREPTYEIQHDSYFDTLFEGNYFRKPSTNNYSINSSFHHSKPTKNKLASSLNNQNSKHVSQRKTTHYEPPTTTTTKRSQPTITTTSWRKQWPIQYHYDSLYPYYLYNEITHRDYVQKDTDERFREALQK</sequence>
<feature type="region of interest" description="Disordered" evidence="1">
    <location>
        <begin position="58"/>
        <end position="110"/>
    </location>
</feature>
<feature type="compositionally biased region" description="Basic and acidic residues" evidence="1">
    <location>
        <begin position="24"/>
        <end position="34"/>
    </location>
</feature>
<dbReference type="AlphaFoldDB" id="A0A820IZJ1"/>
<dbReference type="Proteomes" id="UP000663836">
    <property type="component" value="Unassembled WGS sequence"/>
</dbReference>
<dbReference type="EMBL" id="CAJOBD010040924">
    <property type="protein sequence ID" value="CAF4318693.1"/>
    <property type="molecule type" value="Genomic_DNA"/>
</dbReference>
<feature type="non-terminal residue" evidence="2">
    <location>
        <position position="1"/>
    </location>
</feature>
<organism evidence="2 3">
    <name type="scientific">Rotaria sordida</name>
    <dbReference type="NCBI Taxonomy" id="392033"/>
    <lineage>
        <taxon>Eukaryota</taxon>
        <taxon>Metazoa</taxon>
        <taxon>Spiralia</taxon>
        <taxon>Gnathifera</taxon>
        <taxon>Rotifera</taxon>
        <taxon>Eurotatoria</taxon>
        <taxon>Bdelloidea</taxon>
        <taxon>Philodinida</taxon>
        <taxon>Philodinidae</taxon>
        <taxon>Rotaria</taxon>
    </lineage>
</organism>
<evidence type="ECO:0000313" key="2">
    <source>
        <dbReference type="EMBL" id="CAF4318693.1"/>
    </source>
</evidence>
<feature type="region of interest" description="Disordered" evidence="1">
    <location>
        <begin position="1"/>
        <end position="34"/>
    </location>
</feature>
<feature type="compositionally biased region" description="Low complexity" evidence="1">
    <location>
        <begin position="96"/>
        <end position="110"/>
    </location>
</feature>
<gene>
    <name evidence="2" type="ORF">JBS370_LOCUS40947</name>
</gene>
<reference evidence="2" key="1">
    <citation type="submission" date="2021-02" db="EMBL/GenBank/DDBJ databases">
        <authorList>
            <person name="Nowell W R."/>
        </authorList>
    </citation>
    <scope>NUCLEOTIDE SEQUENCE</scope>
</reference>
<feature type="compositionally biased region" description="Polar residues" evidence="1">
    <location>
        <begin position="75"/>
        <end position="87"/>
    </location>
</feature>
<protein>
    <submittedName>
        <fullName evidence="2">Uncharacterized protein</fullName>
    </submittedName>
</protein>
<feature type="non-terminal residue" evidence="2">
    <location>
        <position position="158"/>
    </location>
</feature>
<name>A0A820IZJ1_9BILA</name>
<evidence type="ECO:0000313" key="3">
    <source>
        <dbReference type="Proteomes" id="UP000663836"/>
    </source>
</evidence>